<keyword evidence="3" id="KW-1185">Reference proteome</keyword>
<feature type="compositionally biased region" description="Pro residues" evidence="1">
    <location>
        <begin position="36"/>
        <end position="46"/>
    </location>
</feature>
<evidence type="ECO:0000313" key="2">
    <source>
        <dbReference type="EMBL" id="KZZ91749.1"/>
    </source>
</evidence>
<protein>
    <submittedName>
        <fullName evidence="2">Uncharacterized protein</fullName>
    </submittedName>
</protein>
<dbReference type="AlphaFoldDB" id="A0A167YTP9"/>
<sequence>MLIYCLFPGCYAPGFPQGIGLEEHFRTAHVLSHPSSSPPSSPPPPSFSLSSHSDEHRQQQQHQLQHQQQHQQQYMHQHPQANYSVPSRGRANSDAANAVLPPTIDPFSQLERFLDVLQKGGDLRGTLSLGDGSSASSTSAAPQAQHVGGAKKDPMSANSSGCKWRCAQCLQKIALDDHGYVCPFCRLT</sequence>
<gene>
    <name evidence="2" type="ORF">AAL_06503</name>
</gene>
<organism evidence="2 3">
    <name type="scientific">Moelleriella libera RCEF 2490</name>
    <dbReference type="NCBI Taxonomy" id="1081109"/>
    <lineage>
        <taxon>Eukaryota</taxon>
        <taxon>Fungi</taxon>
        <taxon>Dikarya</taxon>
        <taxon>Ascomycota</taxon>
        <taxon>Pezizomycotina</taxon>
        <taxon>Sordariomycetes</taxon>
        <taxon>Hypocreomycetidae</taxon>
        <taxon>Hypocreales</taxon>
        <taxon>Clavicipitaceae</taxon>
        <taxon>Moelleriella</taxon>
    </lineage>
</organism>
<proteinExistence type="predicted"/>
<name>A0A167YTP9_9HYPO</name>
<dbReference type="Proteomes" id="UP000078544">
    <property type="component" value="Unassembled WGS sequence"/>
</dbReference>
<feature type="compositionally biased region" description="Low complexity" evidence="1">
    <location>
        <begin position="60"/>
        <end position="80"/>
    </location>
</feature>
<feature type="compositionally biased region" description="Low complexity" evidence="1">
    <location>
        <begin position="128"/>
        <end position="141"/>
    </location>
</feature>
<dbReference type="STRING" id="1081109.A0A167YTP9"/>
<feature type="region of interest" description="Disordered" evidence="1">
    <location>
        <begin position="30"/>
        <end position="100"/>
    </location>
</feature>
<accession>A0A167YTP9</accession>
<feature type="region of interest" description="Disordered" evidence="1">
    <location>
        <begin position="128"/>
        <end position="154"/>
    </location>
</feature>
<comment type="caution">
    <text evidence="2">The sequence shown here is derived from an EMBL/GenBank/DDBJ whole genome shotgun (WGS) entry which is preliminary data.</text>
</comment>
<dbReference type="EMBL" id="AZGY01000017">
    <property type="protein sequence ID" value="KZZ91749.1"/>
    <property type="molecule type" value="Genomic_DNA"/>
</dbReference>
<reference evidence="2 3" key="1">
    <citation type="journal article" date="2016" name="Genome Biol. Evol.">
        <title>Divergent and convergent evolution of fungal pathogenicity.</title>
        <authorList>
            <person name="Shang Y."/>
            <person name="Xiao G."/>
            <person name="Zheng P."/>
            <person name="Cen K."/>
            <person name="Zhan S."/>
            <person name="Wang C."/>
        </authorList>
    </citation>
    <scope>NUCLEOTIDE SEQUENCE [LARGE SCALE GENOMIC DNA]</scope>
    <source>
        <strain evidence="2 3">RCEF 2490</strain>
    </source>
</reference>
<evidence type="ECO:0000256" key="1">
    <source>
        <dbReference type="SAM" id="MobiDB-lite"/>
    </source>
</evidence>
<evidence type="ECO:0000313" key="3">
    <source>
        <dbReference type="Proteomes" id="UP000078544"/>
    </source>
</evidence>